<evidence type="ECO:0000256" key="5">
    <source>
        <dbReference type="ARBA" id="ARBA00022842"/>
    </source>
</evidence>
<sequence>MEPAGVQLEEAIGALTDVSVFLAYNANVDAIVRVDSDLEAFLEHPDEPGTDPPVTPLASRRDLAGAITHAMAAGRGDEAAMTDDLAATLEAALEADAQQMGGQAGIMTNLVSALGASPITYTYLLSERQFSQFDDPDAVQYPRVEDGQVRPVPLADAVDAERTKINWVFEFREGDELFGVQATGNTRFIAASRPPAFDLHAGQLDEAIDQIGDAVDGALLAGYHNLTPDHVEAGYGPTHRHARDVLRRLRSGGDLEVHVEYVTTHDEELRASIAEWILPEANVVGIDAHELAILFGDADLDVDLEGIGEVPTNASPFEPREILAHYRMLEALREDLGVDCIRLHAMEYHLAVMDSYLSPDAVGRGLSFAAVAAATKAARGEITAPEDLETGLAYEPSADGRDAIDRLADHLGADADDGTLTTPTVVARPNRVVDDPAGTVGIGDIVSASSFVLELAIAGGPTEDDGDGESDTVRGDEDEP</sequence>
<dbReference type="EMBL" id="CP019893">
    <property type="protein sequence ID" value="ARS89295.1"/>
    <property type="molecule type" value="Genomic_DNA"/>
</dbReference>
<dbReference type="PROSITE" id="PS51255">
    <property type="entry name" value="ADPK"/>
    <property type="match status" value="1"/>
</dbReference>
<dbReference type="SUPFAM" id="SSF53613">
    <property type="entry name" value="Ribokinase-like"/>
    <property type="match status" value="1"/>
</dbReference>
<keyword evidence="2" id="KW-0808">Transferase</keyword>
<dbReference type="Proteomes" id="UP000250088">
    <property type="component" value="Chromosome"/>
</dbReference>
<evidence type="ECO:0000256" key="3">
    <source>
        <dbReference type="ARBA" id="ARBA00022723"/>
    </source>
</evidence>
<dbReference type="AlphaFoldDB" id="A0A2Z2HT57"/>
<dbReference type="GO" id="GO:0046872">
    <property type="term" value="F:metal ion binding"/>
    <property type="evidence" value="ECO:0007669"/>
    <property type="project" value="UniProtKB-KW"/>
</dbReference>
<evidence type="ECO:0000256" key="2">
    <source>
        <dbReference type="ARBA" id="ARBA00022679"/>
    </source>
</evidence>
<dbReference type="GO" id="GO:0006096">
    <property type="term" value="P:glycolytic process"/>
    <property type="evidence" value="ECO:0007669"/>
    <property type="project" value="UniProtKB-KW"/>
</dbReference>
<dbReference type="Gene3D" id="3.30.1110.20">
    <property type="match status" value="1"/>
</dbReference>
<keyword evidence="1" id="KW-0963">Cytoplasm</keyword>
<feature type="compositionally biased region" description="Basic and acidic residues" evidence="7">
    <location>
        <begin position="471"/>
        <end position="480"/>
    </location>
</feature>
<dbReference type="OrthoDB" id="85200at2157"/>
<proteinExistence type="predicted"/>
<keyword evidence="9" id="KW-1185">Reference proteome</keyword>
<evidence type="ECO:0000256" key="7">
    <source>
        <dbReference type="SAM" id="MobiDB-lite"/>
    </source>
</evidence>
<evidence type="ECO:0000313" key="8">
    <source>
        <dbReference type="EMBL" id="ARS89295.1"/>
    </source>
</evidence>
<evidence type="ECO:0000256" key="4">
    <source>
        <dbReference type="ARBA" id="ARBA00022777"/>
    </source>
</evidence>
<evidence type="ECO:0000313" key="9">
    <source>
        <dbReference type="Proteomes" id="UP000250088"/>
    </source>
</evidence>
<dbReference type="RefSeq" id="WP_086887677.1">
    <property type="nucleotide sequence ID" value="NZ_CP019893.1"/>
</dbReference>
<keyword evidence="5" id="KW-0460">Magnesium</keyword>
<keyword evidence="4 8" id="KW-0418">Kinase</keyword>
<dbReference type="GO" id="GO:0016301">
    <property type="term" value="F:kinase activity"/>
    <property type="evidence" value="ECO:0007669"/>
    <property type="project" value="UniProtKB-KW"/>
</dbReference>
<name>A0A2Z2HT57_9EURY</name>
<dbReference type="KEGG" id="naj:B1756_05745"/>
<dbReference type="InterPro" id="IPR007666">
    <property type="entry name" value="ADP_PFK/GK"/>
</dbReference>
<organism evidence="8 9">
    <name type="scientific">Natrarchaeobaculum aegyptiacum</name>
    <dbReference type="NCBI Taxonomy" id="745377"/>
    <lineage>
        <taxon>Archaea</taxon>
        <taxon>Methanobacteriati</taxon>
        <taxon>Methanobacteriota</taxon>
        <taxon>Stenosarchaea group</taxon>
        <taxon>Halobacteria</taxon>
        <taxon>Halobacteriales</taxon>
        <taxon>Natrialbaceae</taxon>
        <taxon>Natrarchaeobaculum</taxon>
    </lineage>
</organism>
<evidence type="ECO:0000256" key="6">
    <source>
        <dbReference type="ARBA" id="ARBA00023152"/>
    </source>
</evidence>
<protein>
    <submittedName>
        <fullName evidence="8">Phosphofructokinase</fullName>
    </submittedName>
</protein>
<accession>A0A2Z2HT57</accession>
<feature type="region of interest" description="Disordered" evidence="7">
    <location>
        <begin position="457"/>
        <end position="480"/>
    </location>
</feature>
<reference evidence="9" key="1">
    <citation type="submission" date="2017-02" db="EMBL/GenBank/DDBJ databases">
        <title>Natronthermophilus aegyptiacus gen. nov.,sp. nov., an aerobic, extremely halophilic alkalithermophilic archaeon isolated from the athalassohaline Wadi An Natrun, Egypt.</title>
        <authorList>
            <person name="Zhao B."/>
        </authorList>
    </citation>
    <scope>NUCLEOTIDE SEQUENCE [LARGE SCALE GENOMIC DNA]</scope>
    <source>
        <strain evidence="9">JW/NM-HA 15</strain>
    </source>
</reference>
<dbReference type="GeneID" id="32893561"/>
<dbReference type="InterPro" id="IPR029056">
    <property type="entry name" value="Ribokinase-like"/>
</dbReference>
<keyword evidence="3" id="KW-0479">Metal-binding</keyword>
<keyword evidence="6" id="KW-0324">Glycolysis</keyword>
<dbReference type="GO" id="GO:0016773">
    <property type="term" value="F:phosphotransferase activity, alcohol group as acceptor"/>
    <property type="evidence" value="ECO:0007669"/>
    <property type="project" value="InterPro"/>
</dbReference>
<evidence type="ECO:0000256" key="1">
    <source>
        <dbReference type="ARBA" id="ARBA00022490"/>
    </source>
</evidence>
<dbReference type="Gene3D" id="3.40.1190.20">
    <property type="match status" value="1"/>
</dbReference>
<dbReference type="PANTHER" id="PTHR21208">
    <property type="entry name" value="ADP-DEPENDENT GLUCOKINASE"/>
    <property type="match status" value="1"/>
</dbReference>
<gene>
    <name evidence="8" type="ORF">B1756_05745</name>
</gene>
<dbReference type="PANTHER" id="PTHR21208:SF1">
    <property type="entry name" value="ADP-DEPENDENT GLUCOKINASE"/>
    <property type="match status" value="1"/>
</dbReference>
<dbReference type="Pfam" id="PF04587">
    <property type="entry name" value="ADP_PFK_GK"/>
    <property type="match status" value="1"/>
</dbReference>